<keyword evidence="2" id="KW-1185">Reference proteome</keyword>
<evidence type="ECO:0008006" key="3">
    <source>
        <dbReference type="Google" id="ProtNLM"/>
    </source>
</evidence>
<evidence type="ECO:0000313" key="2">
    <source>
        <dbReference type="Proteomes" id="UP000661507"/>
    </source>
</evidence>
<dbReference type="Proteomes" id="UP000661507">
    <property type="component" value="Unassembled WGS sequence"/>
</dbReference>
<organism evidence="1 2">
    <name type="scientific">Neoroseomonas lacus</name>
    <dbReference type="NCBI Taxonomy" id="287609"/>
    <lineage>
        <taxon>Bacteria</taxon>
        <taxon>Pseudomonadati</taxon>
        <taxon>Pseudomonadota</taxon>
        <taxon>Alphaproteobacteria</taxon>
        <taxon>Acetobacterales</taxon>
        <taxon>Acetobacteraceae</taxon>
        <taxon>Neoroseomonas</taxon>
    </lineage>
</organism>
<accession>A0A917KQT2</accession>
<dbReference type="EMBL" id="BMKW01000008">
    <property type="protein sequence ID" value="GGJ23652.1"/>
    <property type="molecule type" value="Genomic_DNA"/>
</dbReference>
<comment type="caution">
    <text evidence="1">The sequence shown here is derived from an EMBL/GenBank/DDBJ whole genome shotgun (WGS) entry which is preliminary data.</text>
</comment>
<sequence length="61" mass="6891">MDGAVTRKRRQKAMKPHSVAEAALAHAVGDKVEAAYRRGDLFEKRATLMQEWATFCMRVKA</sequence>
<gene>
    <name evidence="1" type="ORF">GCM10011320_33710</name>
</gene>
<reference evidence="1" key="2">
    <citation type="submission" date="2020-09" db="EMBL/GenBank/DDBJ databases">
        <authorList>
            <person name="Sun Q."/>
            <person name="Zhou Y."/>
        </authorList>
    </citation>
    <scope>NUCLEOTIDE SEQUENCE</scope>
    <source>
        <strain evidence="1">CGMCC 1.3617</strain>
    </source>
</reference>
<evidence type="ECO:0000313" key="1">
    <source>
        <dbReference type="EMBL" id="GGJ23652.1"/>
    </source>
</evidence>
<name>A0A917KQT2_9PROT</name>
<dbReference type="AlphaFoldDB" id="A0A917KQT2"/>
<proteinExistence type="predicted"/>
<protein>
    <recommendedName>
        <fullName evidence="3">Integrase</fullName>
    </recommendedName>
</protein>
<reference evidence="1" key="1">
    <citation type="journal article" date="2014" name="Int. J. Syst. Evol. Microbiol.">
        <title>Complete genome sequence of Corynebacterium casei LMG S-19264T (=DSM 44701T), isolated from a smear-ripened cheese.</title>
        <authorList>
            <consortium name="US DOE Joint Genome Institute (JGI-PGF)"/>
            <person name="Walter F."/>
            <person name="Albersmeier A."/>
            <person name="Kalinowski J."/>
            <person name="Ruckert C."/>
        </authorList>
    </citation>
    <scope>NUCLEOTIDE SEQUENCE</scope>
    <source>
        <strain evidence="1">CGMCC 1.3617</strain>
    </source>
</reference>